<gene>
    <name evidence="10" type="ORF">H8F21_17355</name>
</gene>
<keyword evidence="3" id="KW-1003">Cell membrane</keyword>
<keyword evidence="7" id="KW-0997">Cell inner membrane</keyword>
<evidence type="ECO:0000256" key="1">
    <source>
        <dbReference type="ARBA" id="ARBA00004651"/>
    </source>
</evidence>
<dbReference type="EMBL" id="JACOPV010000010">
    <property type="protein sequence ID" value="MBM5459334.1"/>
    <property type="molecule type" value="Genomic_DNA"/>
</dbReference>
<feature type="region of interest" description="Disordered" evidence="8">
    <location>
        <begin position="163"/>
        <end position="182"/>
    </location>
</feature>
<dbReference type="PANTHER" id="PTHR33778:SF1">
    <property type="entry name" value="MAGNESIUM TRANSPORTER YHID-RELATED"/>
    <property type="match status" value="1"/>
</dbReference>
<keyword evidence="5 7" id="KW-1133">Transmembrane helix</keyword>
<feature type="transmembrane region" description="Helical" evidence="7">
    <location>
        <begin position="113"/>
        <end position="132"/>
    </location>
</feature>
<proteinExistence type="inferred from homology"/>
<evidence type="ECO:0000256" key="3">
    <source>
        <dbReference type="ARBA" id="ARBA00022475"/>
    </source>
</evidence>
<evidence type="ECO:0000256" key="7">
    <source>
        <dbReference type="RuleBase" id="RU365041"/>
    </source>
</evidence>
<accession>A0ABS2C2Q8</accession>
<name>A0ABS2C2Q8_9PSED</name>
<dbReference type="RefSeq" id="WP_203481596.1">
    <property type="nucleotide sequence ID" value="NZ_JACOPV010000010.1"/>
</dbReference>
<feature type="transmembrane region" description="Helical" evidence="7">
    <location>
        <begin position="28"/>
        <end position="45"/>
    </location>
</feature>
<feature type="transmembrane region" description="Helical" evidence="7">
    <location>
        <begin position="81"/>
        <end position="101"/>
    </location>
</feature>
<evidence type="ECO:0000256" key="2">
    <source>
        <dbReference type="ARBA" id="ARBA00009298"/>
    </source>
</evidence>
<feature type="transmembrane region" description="Helical" evidence="7">
    <location>
        <begin position="138"/>
        <end position="158"/>
    </location>
</feature>
<evidence type="ECO:0000256" key="8">
    <source>
        <dbReference type="SAM" id="MobiDB-lite"/>
    </source>
</evidence>
<evidence type="ECO:0000256" key="5">
    <source>
        <dbReference type="ARBA" id="ARBA00022989"/>
    </source>
</evidence>
<sequence>MDIWWQQVWLTLVAEFADINDAKQLTQVTVRMLMAALLGAVLGFERELKGKAAGVRTHMLVAMGAALFVLVPRMAGVDDAGLSRVVQGIVAGIGFLGAGTILKGRDQEDASHVKGLTTAAGLWMTAAIGVAAGMGREATAVISTLLALLVLGVMPWVVDKLETDKDENEDENEDENKEDRKH</sequence>
<feature type="compositionally biased region" description="Acidic residues" evidence="8">
    <location>
        <begin position="164"/>
        <end position="176"/>
    </location>
</feature>
<comment type="caution">
    <text evidence="10">The sequence shown here is derived from an EMBL/GenBank/DDBJ whole genome shotgun (WGS) entry which is preliminary data.</text>
</comment>
<feature type="transmembrane region" description="Helical" evidence="7">
    <location>
        <begin position="57"/>
        <end position="75"/>
    </location>
</feature>
<evidence type="ECO:0000313" key="10">
    <source>
        <dbReference type="EMBL" id="MBM5459334.1"/>
    </source>
</evidence>
<dbReference type="PRINTS" id="PR01837">
    <property type="entry name" value="MGTCSAPBPROT"/>
</dbReference>
<organism evidence="10 11">
    <name type="scientific">Pseudomonas arcuscaelestis</name>
    <dbReference type="NCBI Taxonomy" id="2710591"/>
    <lineage>
        <taxon>Bacteria</taxon>
        <taxon>Pseudomonadati</taxon>
        <taxon>Pseudomonadota</taxon>
        <taxon>Gammaproteobacteria</taxon>
        <taxon>Pseudomonadales</taxon>
        <taxon>Pseudomonadaceae</taxon>
        <taxon>Pseudomonas</taxon>
    </lineage>
</organism>
<dbReference type="InterPro" id="IPR049177">
    <property type="entry name" value="MgtC_SapB_SrpB_YhiD_N"/>
</dbReference>
<keyword evidence="11" id="KW-1185">Reference proteome</keyword>
<dbReference type="PANTHER" id="PTHR33778">
    <property type="entry name" value="PROTEIN MGTC"/>
    <property type="match status" value="1"/>
</dbReference>
<keyword evidence="4 7" id="KW-0812">Transmembrane</keyword>
<dbReference type="Proteomes" id="UP000745663">
    <property type="component" value="Unassembled WGS sequence"/>
</dbReference>
<evidence type="ECO:0000259" key="9">
    <source>
        <dbReference type="Pfam" id="PF02308"/>
    </source>
</evidence>
<dbReference type="Pfam" id="PF02308">
    <property type="entry name" value="MgtC"/>
    <property type="match status" value="1"/>
</dbReference>
<evidence type="ECO:0000256" key="4">
    <source>
        <dbReference type="ARBA" id="ARBA00022692"/>
    </source>
</evidence>
<comment type="subcellular location">
    <subcellularLocation>
        <location evidence="7">Cell inner membrane</location>
        <topology evidence="7">Multi-pass membrane protein</topology>
    </subcellularLocation>
    <subcellularLocation>
        <location evidence="1">Cell membrane</location>
        <topology evidence="1">Multi-pass membrane protein</topology>
    </subcellularLocation>
</comment>
<keyword evidence="6 7" id="KW-0472">Membrane</keyword>
<reference evidence="10 11" key="1">
    <citation type="submission" date="2020-08" db="EMBL/GenBank/DDBJ databases">
        <title>Description of novel Pseudomonas species.</title>
        <authorList>
            <person name="Duman M."/>
            <person name="Mulet M."/>
            <person name="Altun S."/>
            <person name="Saticioglu I.B."/>
            <person name="Lalucat J."/>
            <person name="Garcia-Valdes E."/>
        </authorList>
    </citation>
    <scope>NUCLEOTIDE SEQUENCE [LARGE SCALE GENOMIC DNA]</scope>
    <source>
        <strain evidence="10 11">P66</strain>
    </source>
</reference>
<evidence type="ECO:0000313" key="11">
    <source>
        <dbReference type="Proteomes" id="UP000745663"/>
    </source>
</evidence>
<protein>
    <recommendedName>
        <fullName evidence="7">Protein MgtC</fullName>
    </recommendedName>
</protein>
<dbReference type="InterPro" id="IPR003416">
    <property type="entry name" value="MgtC/SapB/SrpB/YhiD_fam"/>
</dbReference>
<evidence type="ECO:0000256" key="6">
    <source>
        <dbReference type="ARBA" id="ARBA00023136"/>
    </source>
</evidence>
<comment type="similarity">
    <text evidence="2 7">Belongs to the MgtC/SapB family.</text>
</comment>
<feature type="domain" description="MgtC/SapB/SrpB/YhiD N-terminal" evidence="9">
    <location>
        <begin position="32"/>
        <end position="157"/>
    </location>
</feature>